<proteinExistence type="predicted"/>
<dbReference type="AlphaFoldDB" id="A0ABD5PTR7"/>
<dbReference type="InterPro" id="IPR036928">
    <property type="entry name" value="AS_sf"/>
</dbReference>
<protein>
    <submittedName>
        <fullName evidence="2">Amidase</fullName>
    </submittedName>
</protein>
<dbReference type="InterPro" id="IPR020556">
    <property type="entry name" value="Amidase_CS"/>
</dbReference>
<keyword evidence="3" id="KW-1185">Reference proteome</keyword>
<accession>A0ABD5PTR7</accession>
<comment type="caution">
    <text evidence="2">The sequence shown here is derived from an EMBL/GenBank/DDBJ whole genome shotgun (WGS) entry which is preliminary data.</text>
</comment>
<evidence type="ECO:0000313" key="2">
    <source>
        <dbReference type="EMBL" id="MFC4543665.1"/>
    </source>
</evidence>
<dbReference type="InterPro" id="IPR023631">
    <property type="entry name" value="Amidase_dom"/>
</dbReference>
<name>A0ABD5PTR7_9EURY</name>
<organism evidence="2 3">
    <name type="scientific">Halosolutus amylolyticus</name>
    <dbReference type="NCBI Taxonomy" id="2932267"/>
    <lineage>
        <taxon>Archaea</taxon>
        <taxon>Methanobacteriati</taxon>
        <taxon>Methanobacteriota</taxon>
        <taxon>Stenosarchaea group</taxon>
        <taxon>Halobacteria</taxon>
        <taxon>Halobacteriales</taxon>
        <taxon>Natrialbaceae</taxon>
        <taxon>Halosolutus</taxon>
    </lineage>
</organism>
<evidence type="ECO:0000313" key="3">
    <source>
        <dbReference type="Proteomes" id="UP001595898"/>
    </source>
</evidence>
<dbReference type="PANTHER" id="PTHR11895:SF7">
    <property type="entry name" value="GLUTAMYL-TRNA(GLN) AMIDOTRANSFERASE SUBUNIT A, MITOCHONDRIAL"/>
    <property type="match status" value="1"/>
</dbReference>
<dbReference type="EMBL" id="JBHSFA010000009">
    <property type="protein sequence ID" value="MFC4543665.1"/>
    <property type="molecule type" value="Genomic_DNA"/>
</dbReference>
<sequence length="490" mass="50392">MDDDLLDETIDRVADRYGMAVADDDRPSHRETIRTLAATAEAFEVEPPASDEPTDVRAGEDPYNAFRREFDLPPTATDGPLAGLDIAVKENTVVAGVETTCGSPGFSYTPPYSATVVERLRAGGASIVGTTNMDEFAYFTTGETCAHGRVENPAADGCVPGGSSSGSGAAVAGGLVDAALGTDTAGSIRIPASFCGVVGIKPTHRLVSRFGVVDLSPSLDHVGPLATDVETAATALDAIAGPDIADPSTHATPAGHARSPFPAALDAGVDGLTLGVVEESMALATDDVRDAIEATLDDLAAAGATIDRVSIEGYDLVGAAVGTLIGAEFAAFVADRGVQYGLGTGTTKCLHDAIAEATDDCEFGENVREQLLYNGTLNEALGGRHYVAAADFRRRFTATVREQFLDVDALVTPTTPTTAPAFGAVQGMDGLLRTMANTAPFNLTGSPAVSVPCGGSGADADGGDPIGIQFVTDWHDEATALRIARTVETR</sequence>
<reference evidence="2 3" key="1">
    <citation type="journal article" date="2019" name="Int. J. Syst. Evol. Microbiol.">
        <title>The Global Catalogue of Microorganisms (GCM) 10K type strain sequencing project: providing services to taxonomists for standard genome sequencing and annotation.</title>
        <authorList>
            <consortium name="The Broad Institute Genomics Platform"/>
            <consortium name="The Broad Institute Genome Sequencing Center for Infectious Disease"/>
            <person name="Wu L."/>
            <person name="Ma J."/>
        </authorList>
    </citation>
    <scope>NUCLEOTIDE SEQUENCE [LARGE SCALE GENOMIC DNA]</scope>
    <source>
        <strain evidence="2 3">WLHS5</strain>
    </source>
</reference>
<dbReference type="Proteomes" id="UP001595898">
    <property type="component" value="Unassembled WGS sequence"/>
</dbReference>
<gene>
    <name evidence="2" type="ORF">ACFO5R_17195</name>
</gene>
<dbReference type="Gene3D" id="3.90.1300.10">
    <property type="entry name" value="Amidase signature (AS) domain"/>
    <property type="match status" value="1"/>
</dbReference>
<dbReference type="InterPro" id="IPR000120">
    <property type="entry name" value="Amidase"/>
</dbReference>
<evidence type="ECO:0000259" key="1">
    <source>
        <dbReference type="Pfam" id="PF01425"/>
    </source>
</evidence>
<dbReference type="RefSeq" id="WP_250138564.1">
    <property type="nucleotide sequence ID" value="NZ_JALIQP010000001.1"/>
</dbReference>
<dbReference type="PROSITE" id="PS00571">
    <property type="entry name" value="AMIDASES"/>
    <property type="match status" value="1"/>
</dbReference>
<dbReference type="Pfam" id="PF01425">
    <property type="entry name" value="Amidase"/>
    <property type="match status" value="1"/>
</dbReference>
<feature type="domain" description="Amidase" evidence="1">
    <location>
        <begin position="76"/>
        <end position="479"/>
    </location>
</feature>
<dbReference type="SUPFAM" id="SSF75304">
    <property type="entry name" value="Amidase signature (AS) enzymes"/>
    <property type="match status" value="1"/>
</dbReference>
<dbReference type="PANTHER" id="PTHR11895">
    <property type="entry name" value="TRANSAMIDASE"/>
    <property type="match status" value="1"/>
</dbReference>